<comment type="similarity">
    <text evidence="1">Belongs to the WAPL family.</text>
</comment>
<dbReference type="InterPro" id="IPR016024">
    <property type="entry name" value="ARM-type_fold"/>
</dbReference>
<dbReference type="PANTHER" id="PTHR22100">
    <property type="entry name" value="WINGS APART-LIKE PROTEIN HOMOLOG"/>
    <property type="match status" value="1"/>
</dbReference>
<accession>A0A9I9CF45</accession>
<name>A0A9I9CF45_CUCME</name>
<sequence>MLKCLSQEKRMDISKDFIETKSSIVLTSTKLRWICFSLRQFPPDFKSSLSLKAHPFSSSNVTLQSSKISLSSSPIVVWDPAMIVRTYGRRNRGLSRTFSDSSADAIHDSFTDSLSQESSQDPLFGIAFSSQDSSTRWSTFDSEPYGTNSSQGSFSANPIRSSFDDSLNGGHKKSKKIKIEKKELEVLRCSQPAISSTSTLMEAQEFGEMMEHVDEVNFALDGLRNGQQVRIRRAILRSNGGFYGLMACAHILGKETDLSLKVSMDRMARTIIDAVLGLSFDDSASNLAAATLFYILTSDGQDDHLLESPNCVSFLIKLLKPILSMAAEAKGPRIGHKLLVLRTDSDILPSTTKKLDSSSSAIFSKVEEILVSCKEIKSRSIGIGVTDRPELCPKWIALLTIEKACLTTISLEGNIDVDSHIYLACMFICLNHANSVSFCIAYSCESPTILSETSGAIRKTGGNFKEKLRELGGLDAVFEVAKDCHSNMEICSSKQRGEGDMGSIHVLSFFFCFRGGGWGDARYENFLQSLMLLLKCLKIMENATFLSKENQSHLLGIKRKLDGQGTTQSFTAIMLCVIKILSGLYLRKSSAAGLINEKSAHLLDGSCNTSKEFAEADVSLTFAANRKVILPSCNSKTGCNTKSTLSDKSSIISQNMRNATARLDNSLTASGTTSTSLANTSFFKMRQRCSTSGSSSVTSRSTDNGATTLNNQAAGKTNLPDPFGCELSFSEDQDPFAFDEGDFEPSKWEVLSQKEKKPRAKKGMVKFRDLENGCNSKVITREKESLSEESHPFNETSSLTSFNEEEGFGLVADCLLTSIKVLMNLTNDNHVGCQQIASCGGLETMCSLIANHFPSFCSSSSTLNGLKVHTLSLEFEFQNEKHLTDQELDFLVAILGLLVNLVEKDGHNRSRLASASVLTPSVHGPEKVHSNVIPLLCSIFLANQGASDGVGEGESAPWNEEVALLEGEKEAEKMIVEAYSALLLAFLSTESQRIRDAIVDCLPDHSLAILVPVLERFVAFHLTLNMISPETHKAVTEFKSGKEKYKILN</sequence>
<dbReference type="Pfam" id="PF07814">
    <property type="entry name" value="WAPL"/>
    <property type="match status" value="1"/>
</dbReference>
<dbReference type="PANTHER" id="PTHR22100:SF13">
    <property type="entry name" value="WINGS APART-LIKE PROTEIN HOMOLOG"/>
    <property type="match status" value="1"/>
</dbReference>
<dbReference type="Gramene" id="MELO3C002586.2.1">
    <property type="protein sequence ID" value="MELO3C002586.2.1"/>
    <property type="gene ID" value="MELO3C002586.2"/>
</dbReference>
<evidence type="ECO:0000256" key="1">
    <source>
        <dbReference type="ARBA" id="ARBA00006854"/>
    </source>
</evidence>
<evidence type="ECO:0000256" key="2">
    <source>
        <dbReference type="SAM" id="MobiDB-lite"/>
    </source>
</evidence>
<evidence type="ECO:0000313" key="4">
    <source>
        <dbReference type="EnsemblPlants" id="MELO3C002586.2.1"/>
    </source>
</evidence>
<dbReference type="AlphaFoldDB" id="A0A9I9CF45"/>
<feature type="domain" description="Wings apart-like protein C-terminal" evidence="3">
    <location>
        <begin position="198"/>
        <end position="500"/>
    </location>
</feature>
<organism evidence="4">
    <name type="scientific">Cucumis melo</name>
    <name type="common">Muskmelon</name>
    <dbReference type="NCBI Taxonomy" id="3656"/>
    <lineage>
        <taxon>Eukaryota</taxon>
        <taxon>Viridiplantae</taxon>
        <taxon>Streptophyta</taxon>
        <taxon>Embryophyta</taxon>
        <taxon>Tracheophyta</taxon>
        <taxon>Spermatophyta</taxon>
        <taxon>Magnoliopsida</taxon>
        <taxon>eudicotyledons</taxon>
        <taxon>Gunneridae</taxon>
        <taxon>Pentapetalae</taxon>
        <taxon>rosids</taxon>
        <taxon>fabids</taxon>
        <taxon>Cucurbitales</taxon>
        <taxon>Cucurbitaceae</taxon>
        <taxon>Benincaseae</taxon>
        <taxon>Cucumis</taxon>
    </lineage>
</organism>
<dbReference type="SUPFAM" id="SSF48371">
    <property type="entry name" value="ARM repeat"/>
    <property type="match status" value="1"/>
</dbReference>
<dbReference type="Gene3D" id="1.25.10.10">
    <property type="entry name" value="Leucine-rich Repeat Variant"/>
    <property type="match status" value="2"/>
</dbReference>
<dbReference type="InterPro" id="IPR039874">
    <property type="entry name" value="WAPL"/>
</dbReference>
<evidence type="ECO:0000259" key="3">
    <source>
        <dbReference type="Pfam" id="PF07814"/>
    </source>
</evidence>
<feature type="region of interest" description="Disordered" evidence="2">
    <location>
        <begin position="691"/>
        <end position="718"/>
    </location>
</feature>
<feature type="compositionally biased region" description="Polar residues" evidence="2">
    <location>
        <begin position="703"/>
        <end position="715"/>
    </location>
</feature>
<protein>
    <recommendedName>
        <fullName evidence="3">Wings apart-like protein C-terminal domain-containing protein</fullName>
    </recommendedName>
</protein>
<proteinExistence type="inferred from homology"/>
<feature type="compositionally biased region" description="Low complexity" evidence="2">
    <location>
        <begin position="691"/>
        <end position="702"/>
    </location>
</feature>
<dbReference type="EnsemblPlants" id="MELO3C002586.2.1">
    <property type="protein sequence ID" value="MELO3C002586.2.1"/>
    <property type="gene ID" value="MELO3C002586.2"/>
</dbReference>
<reference evidence="4" key="1">
    <citation type="submission" date="2023-03" db="UniProtKB">
        <authorList>
            <consortium name="EnsemblPlants"/>
        </authorList>
    </citation>
    <scope>IDENTIFICATION</scope>
</reference>
<dbReference type="InterPro" id="IPR022771">
    <property type="entry name" value="WAPL_C"/>
</dbReference>
<dbReference type="InterPro" id="IPR011989">
    <property type="entry name" value="ARM-like"/>
</dbReference>